<dbReference type="Pfam" id="PF00474">
    <property type="entry name" value="SSF"/>
    <property type="match status" value="1"/>
</dbReference>
<evidence type="ECO:0000256" key="10">
    <source>
        <dbReference type="ARBA" id="ARBA00023180"/>
    </source>
</evidence>
<dbReference type="OrthoDB" id="6132759at2759"/>
<feature type="transmembrane region" description="Helical" evidence="14">
    <location>
        <begin position="442"/>
        <end position="464"/>
    </location>
</feature>
<comment type="catalytic activity">
    <reaction evidence="12">
        <text>iodide(out) + 2 Na(+)(out) = iodide(in) + 2 Na(+)(in)</text>
        <dbReference type="Rhea" id="RHEA:71207"/>
        <dbReference type="ChEBI" id="CHEBI:16382"/>
        <dbReference type="ChEBI" id="CHEBI:29101"/>
    </reaction>
</comment>
<evidence type="ECO:0000313" key="16">
    <source>
        <dbReference type="Proteomes" id="UP000593567"/>
    </source>
</evidence>
<keyword evidence="5 14" id="KW-0812">Transmembrane</keyword>
<dbReference type="GO" id="GO:0006814">
    <property type="term" value="P:sodium ion transport"/>
    <property type="evidence" value="ECO:0007669"/>
    <property type="project" value="UniProtKB-KW"/>
</dbReference>
<evidence type="ECO:0000256" key="7">
    <source>
        <dbReference type="ARBA" id="ARBA00023053"/>
    </source>
</evidence>
<dbReference type="PROSITE" id="PS50283">
    <property type="entry name" value="NA_SOLUT_SYMP_3"/>
    <property type="match status" value="1"/>
</dbReference>
<dbReference type="GO" id="GO:0098660">
    <property type="term" value="P:inorganic ion transmembrane transport"/>
    <property type="evidence" value="ECO:0007669"/>
    <property type="project" value="UniProtKB-ARBA"/>
</dbReference>
<evidence type="ECO:0000256" key="9">
    <source>
        <dbReference type="ARBA" id="ARBA00023136"/>
    </source>
</evidence>
<evidence type="ECO:0000256" key="4">
    <source>
        <dbReference type="ARBA" id="ARBA00022475"/>
    </source>
</evidence>
<accession>A0A7J7JIG8</accession>
<keyword evidence="11" id="KW-0739">Sodium transport</keyword>
<evidence type="ECO:0000256" key="2">
    <source>
        <dbReference type="ARBA" id="ARBA00006434"/>
    </source>
</evidence>
<dbReference type="EMBL" id="VXIV02002415">
    <property type="protein sequence ID" value="KAF6025867.1"/>
    <property type="molecule type" value="Genomic_DNA"/>
</dbReference>
<keyword evidence="9 14" id="KW-0472">Membrane</keyword>
<evidence type="ECO:0000256" key="6">
    <source>
        <dbReference type="ARBA" id="ARBA00022989"/>
    </source>
</evidence>
<keyword evidence="4" id="KW-1003">Cell membrane</keyword>
<protein>
    <recommendedName>
        <fullName evidence="17">SLC5A6</fullName>
    </recommendedName>
</protein>
<evidence type="ECO:0000256" key="8">
    <source>
        <dbReference type="ARBA" id="ARBA00023065"/>
    </source>
</evidence>
<dbReference type="Gene3D" id="1.20.1730.10">
    <property type="entry name" value="Sodium/glucose cotransporter"/>
    <property type="match status" value="1"/>
</dbReference>
<comment type="subcellular location">
    <subcellularLocation>
        <location evidence="1">Cell membrane</location>
        <topology evidence="1">Multi-pass membrane protein</topology>
    </subcellularLocation>
</comment>
<comment type="similarity">
    <text evidence="2 13">Belongs to the sodium:solute symporter (SSF) (TC 2.A.21) family.</text>
</comment>
<dbReference type="GO" id="GO:0005886">
    <property type="term" value="C:plasma membrane"/>
    <property type="evidence" value="ECO:0007669"/>
    <property type="project" value="UniProtKB-SubCell"/>
</dbReference>
<proteinExistence type="inferred from homology"/>
<evidence type="ECO:0000256" key="11">
    <source>
        <dbReference type="ARBA" id="ARBA00023201"/>
    </source>
</evidence>
<dbReference type="PANTHER" id="PTHR42985">
    <property type="entry name" value="SODIUM-COUPLED MONOCARBOXYLATE TRANSPORTER"/>
    <property type="match status" value="1"/>
</dbReference>
<evidence type="ECO:0000256" key="1">
    <source>
        <dbReference type="ARBA" id="ARBA00004651"/>
    </source>
</evidence>
<dbReference type="InterPro" id="IPR001734">
    <property type="entry name" value="Na/solute_symporter"/>
</dbReference>
<keyword evidence="6 14" id="KW-1133">Transmembrane helix</keyword>
<feature type="transmembrane region" description="Helical" evidence="14">
    <location>
        <begin position="484"/>
        <end position="506"/>
    </location>
</feature>
<feature type="transmembrane region" description="Helical" evidence="14">
    <location>
        <begin position="411"/>
        <end position="430"/>
    </location>
</feature>
<keyword evidence="7" id="KW-0915">Sodium</keyword>
<dbReference type="PANTHER" id="PTHR42985:SF40">
    <property type="entry name" value="LD47995P-RELATED"/>
    <property type="match status" value="1"/>
</dbReference>
<dbReference type="InterPro" id="IPR018212">
    <property type="entry name" value="Na/solute_symporter_CS"/>
</dbReference>
<reference evidence="15" key="1">
    <citation type="submission" date="2020-06" db="EMBL/GenBank/DDBJ databases">
        <title>Draft genome of Bugula neritina, a colonial animal packing powerful symbionts and potential medicines.</title>
        <authorList>
            <person name="Rayko M."/>
        </authorList>
    </citation>
    <scope>NUCLEOTIDE SEQUENCE [LARGE SCALE GENOMIC DNA]</scope>
    <source>
        <strain evidence="15">Kwan_BN1</strain>
    </source>
</reference>
<evidence type="ECO:0000256" key="14">
    <source>
        <dbReference type="SAM" id="Phobius"/>
    </source>
</evidence>
<evidence type="ECO:0000256" key="3">
    <source>
        <dbReference type="ARBA" id="ARBA00022448"/>
    </source>
</evidence>
<evidence type="ECO:0000313" key="15">
    <source>
        <dbReference type="EMBL" id="KAF6025867.1"/>
    </source>
</evidence>
<evidence type="ECO:0000256" key="5">
    <source>
        <dbReference type="ARBA" id="ARBA00022692"/>
    </source>
</evidence>
<keyword evidence="10" id="KW-0325">Glycoprotein</keyword>
<dbReference type="Proteomes" id="UP000593567">
    <property type="component" value="Unassembled WGS sequence"/>
</dbReference>
<comment type="caution">
    <text evidence="15">The sequence shown here is derived from an EMBL/GenBank/DDBJ whole genome shotgun (WGS) entry which is preliminary data.</text>
</comment>
<keyword evidence="16" id="KW-1185">Reference proteome</keyword>
<evidence type="ECO:0000256" key="13">
    <source>
        <dbReference type="RuleBase" id="RU362091"/>
    </source>
</evidence>
<evidence type="ECO:0000256" key="12">
    <source>
        <dbReference type="ARBA" id="ARBA00036099"/>
    </source>
</evidence>
<organism evidence="15 16">
    <name type="scientific">Bugula neritina</name>
    <name type="common">Brown bryozoan</name>
    <name type="synonym">Sertularia neritina</name>
    <dbReference type="NCBI Taxonomy" id="10212"/>
    <lineage>
        <taxon>Eukaryota</taxon>
        <taxon>Metazoa</taxon>
        <taxon>Spiralia</taxon>
        <taxon>Lophotrochozoa</taxon>
        <taxon>Bryozoa</taxon>
        <taxon>Gymnolaemata</taxon>
        <taxon>Cheilostomatida</taxon>
        <taxon>Flustrina</taxon>
        <taxon>Buguloidea</taxon>
        <taxon>Bugulidae</taxon>
        <taxon>Bugula</taxon>
    </lineage>
</organism>
<feature type="transmembrane region" description="Helical" evidence="14">
    <location>
        <begin position="335"/>
        <end position="358"/>
    </location>
</feature>
<dbReference type="InterPro" id="IPR038377">
    <property type="entry name" value="Na/Glc_symporter_sf"/>
</dbReference>
<dbReference type="InterPro" id="IPR051163">
    <property type="entry name" value="Sodium:Solute_Symporter_SSF"/>
</dbReference>
<gene>
    <name evidence="15" type="ORF">EB796_015825</name>
</gene>
<dbReference type="AlphaFoldDB" id="A0A7J7JIG8"/>
<sequence length="694" mass="79941">MNLTYLNMNRTYPNMNLTYLNMNLTYLNMNLTYLNMNLTYPNMNLTYLNMNLTYLNMNLTYLNMNLTYLNMNLTYLNMNLTYLNMNLTYLNMNLTYPNMNLTYPNMNLTYPNMNLTYLNMNLTYLNMNLTYLNMNLTYLNMNLTYLNMNLTYPNMNLTYLNMNLTYLNMNLTYLNMNLTYLNMNLTYLNMNLTYLNMNLTYLNMNLTYPNMNLTYLNMNLTYLNMNLTYLNMNLTYLNMNLTYLNMNLTYPNMNLTYLNMNLTYLNMNLTYLNMNLTYLNMNLTYPNMNLTYFNMNLTYLNMNLTYLNAVVCTICYMSSSTLVGSPGEIYAFGTIYLYTVIGRPIAAVICVKFFIPVFKRVGSISVYEYVLQRFGKAMKAVAVIELLLFYLMYSSVVIYGPALSISAVTGVNLWLAVFSVGAIAMVYTVLGGLKAVLWTDTLQFLIMIVGCIVLLIFGTVKAGGPSEVWRVNKLSGRMDMLETYVALITISIGFEIICAVTGLVAFAYFKMCDPISAGDIASKDQMVLALMGITTGVNVTLFTIGVFFPFVDGRCALIGNIFGLAYAGWLSFGGLINRPYVYSYPVTTAGCNITDENLLGNISSPVYDPSTWNPQSHYRLLLHYCLRFYKYFYILVRNKNPVNKKLLASCVVNGRFTPQYWKKFIDYREDGELNDVALKAVHDIEDTEISQDDL</sequence>
<dbReference type="PROSITE" id="PS00456">
    <property type="entry name" value="NA_SOLUT_SYMP_1"/>
    <property type="match status" value="1"/>
</dbReference>
<keyword evidence="8" id="KW-0406">Ion transport</keyword>
<feature type="transmembrane region" description="Helical" evidence="14">
    <location>
        <begin position="379"/>
        <end position="399"/>
    </location>
</feature>
<name>A0A7J7JIG8_BUGNE</name>
<feature type="transmembrane region" description="Helical" evidence="14">
    <location>
        <begin position="557"/>
        <end position="576"/>
    </location>
</feature>
<evidence type="ECO:0008006" key="17">
    <source>
        <dbReference type="Google" id="ProtNLM"/>
    </source>
</evidence>
<keyword evidence="3" id="KW-0813">Transport</keyword>
<dbReference type="GO" id="GO:0015075">
    <property type="term" value="F:monoatomic ion transmembrane transporter activity"/>
    <property type="evidence" value="ECO:0007669"/>
    <property type="project" value="UniProtKB-ARBA"/>
</dbReference>
<dbReference type="GO" id="GO:0015293">
    <property type="term" value="F:symporter activity"/>
    <property type="evidence" value="ECO:0007669"/>
    <property type="project" value="TreeGrafter"/>
</dbReference>
<feature type="transmembrane region" description="Helical" evidence="14">
    <location>
        <begin position="527"/>
        <end position="551"/>
    </location>
</feature>